<feature type="compositionally biased region" description="Polar residues" evidence="5">
    <location>
        <begin position="937"/>
        <end position="959"/>
    </location>
</feature>
<comment type="caution">
    <text evidence="6">The sequence shown here is derived from an EMBL/GenBank/DDBJ whole genome shotgun (WGS) entry which is preliminary data.</text>
</comment>
<feature type="compositionally biased region" description="Low complexity" evidence="5">
    <location>
        <begin position="1028"/>
        <end position="1037"/>
    </location>
</feature>
<feature type="coiled-coil region" evidence="4">
    <location>
        <begin position="385"/>
        <end position="438"/>
    </location>
</feature>
<proteinExistence type="predicted"/>
<dbReference type="EMBL" id="PZQS01000006">
    <property type="protein sequence ID" value="PVD28549.1"/>
    <property type="molecule type" value="Genomic_DNA"/>
</dbReference>
<feature type="region of interest" description="Disordered" evidence="5">
    <location>
        <begin position="266"/>
        <end position="310"/>
    </location>
</feature>
<feature type="compositionally biased region" description="Polar residues" evidence="5">
    <location>
        <begin position="1038"/>
        <end position="1080"/>
    </location>
</feature>
<dbReference type="PROSITE" id="PS50088">
    <property type="entry name" value="ANK_REPEAT"/>
    <property type="match status" value="6"/>
</dbReference>
<feature type="compositionally biased region" description="Low complexity" evidence="5">
    <location>
        <begin position="689"/>
        <end position="711"/>
    </location>
</feature>
<dbReference type="SUPFAM" id="SSF48403">
    <property type="entry name" value="Ankyrin repeat"/>
    <property type="match status" value="1"/>
</dbReference>
<gene>
    <name evidence="6" type="ORF">C0Q70_11137</name>
</gene>
<feature type="repeat" description="ANK" evidence="3">
    <location>
        <begin position="50"/>
        <end position="82"/>
    </location>
</feature>
<evidence type="ECO:0000256" key="2">
    <source>
        <dbReference type="ARBA" id="ARBA00023043"/>
    </source>
</evidence>
<keyword evidence="7" id="KW-1185">Reference proteome</keyword>
<feature type="region of interest" description="Disordered" evidence="5">
    <location>
        <begin position="1349"/>
        <end position="1376"/>
    </location>
</feature>
<dbReference type="PANTHER" id="PTHR24173">
    <property type="entry name" value="ANKYRIN REPEAT CONTAINING"/>
    <property type="match status" value="1"/>
</dbReference>
<feature type="repeat" description="ANK" evidence="3">
    <location>
        <begin position="83"/>
        <end position="115"/>
    </location>
</feature>
<feature type="compositionally biased region" description="Basic and acidic residues" evidence="5">
    <location>
        <begin position="805"/>
        <end position="815"/>
    </location>
</feature>
<dbReference type="SMART" id="SM00248">
    <property type="entry name" value="ANK"/>
    <property type="match status" value="6"/>
</dbReference>
<dbReference type="Pfam" id="PF12796">
    <property type="entry name" value="Ank_2"/>
    <property type="match status" value="1"/>
</dbReference>
<evidence type="ECO:0000313" key="7">
    <source>
        <dbReference type="Proteomes" id="UP000245119"/>
    </source>
</evidence>
<dbReference type="STRING" id="400727.A0A2T7P551"/>
<feature type="compositionally biased region" description="Basic and acidic residues" evidence="5">
    <location>
        <begin position="905"/>
        <end position="920"/>
    </location>
</feature>
<keyword evidence="2 3" id="KW-0040">ANK repeat</keyword>
<sequence>MQIPDHEVSAHYLPDHEGRTALHFAALNGYAETCKFLIEKGCELDCQDSMGCTALFRASSQGLLDVVQLCLEAGCAVDFADEHGNTALHEAAWQGFSKTVELLVKYNANVFRTNKTGFTALHLTAQNGHNESTRVLLYAGINPDLQNNYGDTALHTAARYGHAGVTRILISAKSNLNIQNKNGDTTLHIAAALKRRKIAKILVESHVDVSIRNKQNETAVDVARRKEHPDIILIITSMSRPHSTGPRIREAPGVVFKDEIENDDGPVVCADDEPPLKPEKQEKDRRFFPFFKKKKKDKDKEKEKQGQAPAMTVKKVVPTSQVHPITSKPVTGFFSQYLPRSGMQYYRDLAGNIKQGPIGYSPVCQCGPALHHLERSVHQTREELYEHIDATHQVLQDRIEQLDKRTAQQAHSLDHLTRERLDAERRALEDRLQRERHHMNYVVETYGEDMKGHIHDWIEDRLGSYGHCLDHHHDDTALPPRHIFSDIHLGPDGGRLFRSRSDETLSCSDYSGKGRKKQFYESRKAAMEQIRGWRVPSKVRDLPVKRQRGQSTDNLGKIENHMPGKVGNISGSSKNIARHVSSGTVTITTAEVHTRSHDRLPDGASQKFDVSPISAGGVHKGPHERPTGQSPYGASGVANGRQTPVPDQGAIPKRQSQLYPSHQKAQFHQTPSRLQNQSWQARSHGDIVQTSSSPTTAAATTQSSHPTTAAQPRRGILRSKTEDSGLHQHVRSVSTHHQPNLDERGPLDANERLRASSGQEGPLPRDAGSTGRAGSLFAQSSRHSNPLYGTTQSVLETAGNLSSSHQDKLDGDNKSYRPRTRSTDSVLEGDGASSSGRFRSRSAERVLEESGGTRPLHSPEVSRESSGYVTDSAVGKGYHDYPGSLMMGHNFGFYRVAGSDRKMGYQGRDIERPDSHEKNSVRPGSGERPAEYRVNSDSRAVSLERNSGYATDSGVKSNNLTAKSNSAISVFGQSSHVSYNPSSHRLPATRYRVLPPMASTSDLQNSQSTIGNAKENKAGGSIHGYSGNVNSQQVSSNWSTVKVSSETQDSSTYRQTNTPTAYQNYDPSFRQWDSSLNFQDRSPRQAESPRETRPGLGGQLAKDRQPYHSMHTLHNDLPRKTASSPYQLQPTKSESNLAAKDHKDQPAVASGQPQHFHASSGCLKHDNFSYSPVYKGDSKEDSTCSSNQDSGYSSRVLASQGAGYGSAGHSAESGTPSSSFSTDRSMSVSTPSNASSPFLHAAGNTYSDYQHMGGSPSDCQRQADNLSDFHRRVICHPGGSSLYSPADFQPQGSRNNPDYQRPQRPSTPSTQRSIANSGQSPNTSANMQKHIQGWYQQKLLEAAERLRNSEQYGQPETGYSFSTVPIHYDPVHGSDV</sequence>
<dbReference type="PROSITE" id="PS50297">
    <property type="entry name" value="ANK_REP_REGION"/>
    <property type="match status" value="5"/>
</dbReference>
<evidence type="ECO:0000256" key="3">
    <source>
        <dbReference type="PROSITE-ProRule" id="PRU00023"/>
    </source>
</evidence>
<feature type="compositionally biased region" description="Polar residues" evidence="5">
    <location>
        <begin position="1121"/>
        <end position="1136"/>
    </location>
</feature>
<feature type="compositionally biased region" description="Polar residues" evidence="5">
    <location>
        <begin position="777"/>
        <end position="804"/>
    </location>
</feature>
<keyword evidence="4" id="KW-0175">Coiled coil</keyword>
<dbReference type="OrthoDB" id="6251518at2759"/>
<feature type="region of interest" description="Disordered" evidence="5">
    <location>
        <begin position="590"/>
        <end position="874"/>
    </location>
</feature>
<evidence type="ECO:0000313" key="6">
    <source>
        <dbReference type="EMBL" id="PVD28549.1"/>
    </source>
</evidence>
<feature type="compositionally biased region" description="Polar residues" evidence="5">
    <location>
        <begin position="1349"/>
        <end position="1363"/>
    </location>
</feature>
<feature type="repeat" description="ANK" evidence="3">
    <location>
        <begin position="17"/>
        <end position="49"/>
    </location>
</feature>
<dbReference type="Pfam" id="PF13857">
    <property type="entry name" value="Ank_5"/>
    <property type="match status" value="1"/>
</dbReference>
<keyword evidence="1" id="KW-0677">Repeat</keyword>
<evidence type="ECO:0000256" key="4">
    <source>
        <dbReference type="SAM" id="Coils"/>
    </source>
</evidence>
<protein>
    <submittedName>
        <fullName evidence="6">Uncharacterized protein</fullName>
    </submittedName>
</protein>
<feature type="compositionally biased region" description="Basic and acidic residues" evidence="5">
    <location>
        <begin position="739"/>
        <end position="754"/>
    </location>
</feature>
<feature type="region of interest" description="Disordered" evidence="5">
    <location>
        <begin position="905"/>
        <end position="959"/>
    </location>
</feature>
<dbReference type="InterPro" id="IPR036770">
    <property type="entry name" value="Ankyrin_rpt-contain_sf"/>
</dbReference>
<feature type="compositionally biased region" description="Basic and acidic residues" evidence="5">
    <location>
        <begin position="592"/>
        <end position="601"/>
    </location>
</feature>
<dbReference type="InterPro" id="IPR002110">
    <property type="entry name" value="Ankyrin_rpt"/>
</dbReference>
<feature type="repeat" description="ANK" evidence="3">
    <location>
        <begin position="149"/>
        <end position="181"/>
    </location>
</feature>
<dbReference type="PANTHER" id="PTHR24173:SF74">
    <property type="entry name" value="ANKYRIN REPEAT DOMAIN-CONTAINING PROTEIN 16"/>
    <property type="match status" value="1"/>
</dbReference>
<feature type="region of interest" description="Disordered" evidence="5">
    <location>
        <begin position="999"/>
        <end position="1162"/>
    </location>
</feature>
<accession>A0A2T7P551</accession>
<feature type="repeat" description="ANK" evidence="3">
    <location>
        <begin position="116"/>
        <end position="148"/>
    </location>
</feature>
<feature type="compositionally biased region" description="Basic and acidic residues" evidence="5">
    <location>
        <begin position="274"/>
        <end position="287"/>
    </location>
</feature>
<feature type="compositionally biased region" description="Polar residues" evidence="5">
    <location>
        <begin position="999"/>
        <end position="1011"/>
    </location>
</feature>
<feature type="compositionally biased region" description="Polar residues" evidence="5">
    <location>
        <begin position="1290"/>
        <end position="1326"/>
    </location>
</feature>
<feature type="region of interest" description="Disordered" evidence="5">
    <location>
        <begin position="1280"/>
        <end position="1326"/>
    </location>
</feature>
<organism evidence="6 7">
    <name type="scientific">Pomacea canaliculata</name>
    <name type="common">Golden apple snail</name>
    <dbReference type="NCBI Taxonomy" id="400727"/>
    <lineage>
        <taxon>Eukaryota</taxon>
        <taxon>Metazoa</taxon>
        <taxon>Spiralia</taxon>
        <taxon>Lophotrochozoa</taxon>
        <taxon>Mollusca</taxon>
        <taxon>Gastropoda</taxon>
        <taxon>Caenogastropoda</taxon>
        <taxon>Architaenioglossa</taxon>
        <taxon>Ampullarioidea</taxon>
        <taxon>Ampullariidae</taxon>
        <taxon>Pomacea</taxon>
    </lineage>
</organism>
<dbReference type="Gene3D" id="1.25.40.20">
    <property type="entry name" value="Ankyrin repeat-containing domain"/>
    <property type="match status" value="2"/>
</dbReference>
<dbReference type="Proteomes" id="UP000245119">
    <property type="component" value="Linkage Group LG6"/>
</dbReference>
<name>A0A2T7P551_POMCA</name>
<feature type="repeat" description="ANK" evidence="3">
    <location>
        <begin position="182"/>
        <end position="214"/>
    </location>
</feature>
<feature type="compositionally biased region" description="Basic and acidic residues" evidence="5">
    <location>
        <begin position="1081"/>
        <end position="1093"/>
    </location>
</feature>
<feature type="compositionally biased region" description="Polar residues" evidence="5">
    <location>
        <begin position="1212"/>
        <end position="1236"/>
    </location>
</feature>
<reference evidence="6 7" key="1">
    <citation type="submission" date="2018-04" db="EMBL/GenBank/DDBJ databases">
        <title>The genome of golden apple snail Pomacea canaliculata provides insight into stress tolerance and invasive adaptation.</title>
        <authorList>
            <person name="Liu C."/>
            <person name="Liu B."/>
            <person name="Ren Y."/>
            <person name="Zhang Y."/>
            <person name="Wang H."/>
            <person name="Li S."/>
            <person name="Jiang F."/>
            <person name="Yin L."/>
            <person name="Zhang G."/>
            <person name="Qian W."/>
            <person name="Fan W."/>
        </authorList>
    </citation>
    <scope>NUCLEOTIDE SEQUENCE [LARGE SCALE GENOMIC DNA]</scope>
    <source>
        <strain evidence="6">SZHN2017</strain>
        <tissue evidence="6">Muscle</tissue>
    </source>
</reference>
<evidence type="ECO:0000256" key="1">
    <source>
        <dbReference type="ARBA" id="ARBA00022737"/>
    </source>
</evidence>
<evidence type="ECO:0000256" key="5">
    <source>
        <dbReference type="SAM" id="MobiDB-lite"/>
    </source>
</evidence>
<feature type="compositionally biased region" description="Polar residues" evidence="5">
    <location>
        <begin position="654"/>
        <end position="681"/>
    </location>
</feature>
<feature type="region of interest" description="Disordered" evidence="5">
    <location>
        <begin position="1201"/>
        <end position="1236"/>
    </location>
</feature>